<evidence type="ECO:0000313" key="3">
    <source>
        <dbReference type="EMBL" id="MFD2567829.1"/>
    </source>
</evidence>
<dbReference type="Pfam" id="PF13699">
    <property type="entry name" value="eCIS_core"/>
    <property type="match status" value="1"/>
</dbReference>
<protein>
    <submittedName>
        <fullName evidence="3">DUF4157 domain-containing protein</fullName>
    </submittedName>
</protein>
<accession>A0ABW5LUB8</accession>
<sequence>MKRRRHRKQPVQKQQSGNELFLKPTVQTKLNVGKPGDKYEVEADKMADKVVNNSGKDGTIQKKEGEEEVQQKPLANSITPLVQRMEATEDESVQSKQESIQRMEEEEPVQKMEEEEVQKQEEEETVQQKEDEEVQAKCAACQEEGLQKKEDEEVQAKSNQQKVQKPSLESQLRKGKGGQQMDAGTQAEMESGFGADFSNVRIHTDSEAVQMSQDIGAQAFTHGNDIYFNKGKYDPNSKEGKHLLAHELTHTIQQKGFNESTSQFKVQCKNKGCKGKVPFNATFENQVKIPFFSTSDCSKIKVVLKIQDVSEGHIGACTSLNVSIDGVGRTKRTVKVHPTKKITRKTLHFEMKNATKHHLILTIPCTKYEGYYTPLKVSGKVERY</sequence>
<dbReference type="RefSeq" id="WP_379666535.1">
    <property type="nucleotide sequence ID" value="NZ_JBHULH010000004.1"/>
</dbReference>
<feature type="compositionally biased region" description="Basic and acidic residues" evidence="1">
    <location>
        <begin position="145"/>
        <end position="155"/>
    </location>
</feature>
<feature type="domain" description="eCIS core" evidence="2">
    <location>
        <begin position="181"/>
        <end position="256"/>
    </location>
</feature>
<feature type="compositionally biased region" description="Acidic residues" evidence="1">
    <location>
        <begin position="121"/>
        <end position="133"/>
    </location>
</feature>
<feature type="compositionally biased region" description="Polar residues" evidence="1">
    <location>
        <begin position="156"/>
        <end position="170"/>
    </location>
</feature>
<evidence type="ECO:0000256" key="1">
    <source>
        <dbReference type="SAM" id="MobiDB-lite"/>
    </source>
</evidence>
<organism evidence="3 4">
    <name type="scientific">Pseudotenacibaculum haliotis</name>
    <dbReference type="NCBI Taxonomy" id="1862138"/>
    <lineage>
        <taxon>Bacteria</taxon>
        <taxon>Pseudomonadati</taxon>
        <taxon>Bacteroidota</taxon>
        <taxon>Flavobacteriia</taxon>
        <taxon>Flavobacteriales</taxon>
        <taxon>Flavobacteriaceae</taxon>
        <taxon>Pseudotenacibaculum</taxon>
    </lineage>
</organism>
<keyword evidence="4" id="KW-1185">Reference proteome</keyword>
<evidence type="ECO:0000259" key="2">
    <source>
        <dbReference type="Pfam" id="PF13699"/>
    </source>
</evidence>
<dbReference type="Proteomes" id="UP001597508">
    <property type="component" value="Unassembled WGS sequence"/>
</dbReference>
<feature type="compositionally biased region" description="Basic and acidic residues" evidence="1">
    <location>
        <begin position="99"/>
        <end position="120"/>
    </location>
</feature>
<comment type="caution">
    <text evidence="3">The sequence shown here is derived from an EMBL/GenBank/DDBJ whole genome shotgun (WGS) entry which is preliminary data.</text>
</comment>
<gene>
    <name evidence="3" type="ORF">ACFSRZ_10630</name>
</gene>
<reference evidence="4" key="1">
    <citation type="journal article" date="2019" name="Int. J. Syst. Evol. Microbiol.">
        <title>The Global Catalogue of Microorganisms (GCM) 10K type strain sequencing project: providing services to taxonomists for standard genome sequencing and annotation.</title>
        <authorList>
            <consortium name="The Broad Institute Genomics Platform"/>
            <consortium name="The Broad Institute Genome Sequencing Center for Infectious Disease"/>
            <person name="Wu L."/>
            <person name="Ma J."/>
        </authorList>
    </citation>
    <scope>NUCLEOTIDE SEQUENCE [LARGE SCALE GENOMIC DNA]</scope>
    <source>
        <strain evidence="4">KCTC 52127</strain>
    </source>
</reference>
<evidence type="ECO:0000313" key="4">
    <source>
        <dbReference type="Proteomes" id="UP001597508"/>
    </source>
</evidence>
<dbReference type="EMBL" id="JBHULH010000004">
    <property type="protein sequence ID" value="MFD2567829.1"/>
    <property type="molecule type" value="Genomic_DNA"/>
</dbReference>
<feature type="compositionally biased region" description="Basic residues" evidence="1">
    <location>
        <begin position="1"/>
        <end position="10"/>
    </location>
</feature>
<feature type="region of interest" description="Disordered" evidence="1">
    <location>
        <begin position="1"/>
        <end position="185"/>
    </location>
</feature>
<dbReference type="InterPro" id="IPR025295">
    <property type="entry name" value="eCIS_core_dom"/>
</dbReference>
<proteinExistence type="predicted"/>
<name>A0ABW5LUB8_9FLAO</name>
<feature type="compositionally biased region" description="Basic and acidic residues" evidence="1">
    <location>
        <begin position="35"/>
        <end position="48"/>
    </location>
</feature>